<dbReference type="PANTHER" id="PTHR34473">
    <property type="entry name" value="UPF0699 TRANSMEMBRANE PROTEIN YDBS"/>
    <property type="match status" value="1"/>
</dbReference>
<evidence type="ECO:0000259" key="3">
    <source>
        <dbReference type="Pfam" id="PF03703"/>
    </source>
</evidence>
<sequence>MSSSAETPQPPDGHAPDQPSEAQTAEAQASVPPAPAPPEASEVEWQRLSPKMLLIHPVQGLKELLPALIPALIVGNSSGDSRRELWNAAIGAIVVAFAALRWFTTRYRVTPTQVQLKTGVFARQTHTTPLDRVRTVDVTAPVIHRLLGLVRLEIGTGTHGKGLQLDGLTSGEAEALRVALLHRRRAATANTAAAAPTDPQHDQADPASGLYADAPTDQHPVHPGDAHHLDPQHLDLDLDPSPEPEVELARFDPAWVRYAPFTTSGLLTGLAIFGFAQPFLNRSGLAVWQWAEDVAEHTAVLVIVAVALVVVLVVLAVLAMITYVLNYWGLRVVRHGAGTIRVTRGLLTTRATTIEEARLRGVTMGEAVLVRALGGASLDAVSTGLKGEGGGSTLLPPADRAVVARLADDVLGTAAPLGTPLVQHGPRALRRRWTRALLAGAVVLAPFLVAVLLWGWPWWLLVPAAIPLLASVWLAPARYAALGHALVDDELVTRAGALQRNTTVLETRGIIGWTVQQSFFQRRAGLATLAATTAAGDGVYLVTDVPVEQAWGIALAGTPEAIEPFLAASPRSGPQDPGQLDGRSVRSTS</sequence>
<keyword evidence="2" id="KW-0812">Transmembrane</keyword>
<feature type="transmembrane region" description="Helical" evidence="2">
    <location>
        <begin position="85"/>
        <end position="103"/>
    </location>
</feature>
<feature type="transmembrane region" description="Helical" evidence="2">
    <location>
        <begin position="436"/>
        <end position="454"/>
    </location>
</feature>
<evidence type="ECO:0000256" key="2">
    <source>
        <dbReference type="SAM" id="Phobius"/>
    </source>
</evidence>
<dbReference type="RefSeq" id="WP_284284648.1">
    <property type="nucleotide sequence ID" value="NZ_BSUJ01000001.1"/>
</dbReference>
<keyword evidence="5" id="KW-1185">Reference proteome</keyword>
<dbReference type="Pfam" id="PF03703">
    <property type="entry name" value="bPH_2"/>
    <property type="match status" value="2"/>
</dbReference>
<keyword evidence="2" id="KW-0472">Membrane</keyword>
<dbReference type="EMBL" id="BSUJ01000001">
    <property type="protein sequence ID" value="GMA20623.1"/>
    <property type="molecule type" value="Genomic_DNA"/>
</dbReference>
<feature type="domain" description="YdbS-like PH" evidence="3">
    <location>
        <begin position="102"/>
        <end position="177"/>
    </location>
</feature>
<evidence type="ECO:0000313" key="5">
    <source>
        <dbReference type="Proteomes" id="UP001157109"/>
    </source>
</evidence>
<proteinExistence type="predicted"/>
<organism evidence="4 5">
    <name type="scientific">Arsenicicoccus piscis</name>
    <dbReference type="NCBI Taxonomy" id="673954"/>
    <lineage>
        <taxon>Bacteria</taxon>
        <taxon>Bacillati</taxon>
        <taxon>Actinomycetota</taxon>
        <taxon>Actinomycetes</taxon>
        <taxon>Micrococcales</taxon>
        <taxon>Intrasporangiaceae</taxon>
        <taxon>Arsenicicoccus</taxon>
    </lineage>
</organism>
<dbReference type="InterPro" id="IPR005182">
    <property type="entry name" value="YdbS-like_PH"/>
</dbReference>
<feature type="domain" description="YdbS-like PH" evidence="3">
    <location>
        <begin position="484"/>
        <end position="550"/>
    </location>
</feature>
<feature type="region of interest" description="Disordered" evidence="1">
    <location>
        <begin position="189"/>
        <end position="232"/>
    </location>
</feature>
<feature type="transmembrane region" description="Helical" evidence="2">
    <location>
        <begin position="300"/>
        <end position="325"/>
    </location>
</feature>
<comment type="caution">
    <text evidence="4">The sequence shown here is derived from an EMBL/GenBank/DDBJ whole genome shotgun (WGS) entry which is preliminary data.</text>
</comment>
<protein>
    <recommendedName>
        <fullName evidence="3">YdbS-like PH domain-containing protein</fullName>
    </recommendedName>
</protein>
<gene>
    <name evidence="4" type="ORF">GCM10025862_26440</name>
</gene>
<feature type="compositionally biased region" description="Basic and acidic residues" evidence="1">
    <location>
        <begin position="219"/>
        <end position="232"/>
    </location>
</feature>
<name>A0ABQ6HQ89_9MICO</name>
<dbReference type="PANTHER" id="PTHR34473:SF2">
    <property type="entry name" value="UPF0699 TRANSMEMBRANE PROTEIN YDBT"/>
    <property type="match status" value="1"/>
</dbReference>
<feature type="region of interest" description="Disordered" evidence="1">
    <location>
        <begin position="1"/>
        <end position="43"/>
    </location>
</feature>
<accession>A0ABQ6HQ89</accession>
<evidence type="ECO:0000313" key="4">
    <source>
        <dbReference type="EMBL" id="GMA20623.1"/>
    </source>
</evidence>
<reference evidence="5" key="1">
    <citation type="journal article" date="2019" name="Int. J. Syst. Evol. Microbiol.">
        <title>The Global Catalogue of Microorganisms (GCM) 10K type strain sequencing project: providing services to taxonomists for standard genome sequencing and annotation.</title>
        <authorList>
            <consortium name="The Broad Institute Genomics Platform"/>
            <consortium name="The Broad Institute Genome Sequencing Center for Infectious Disease"/>
            <person name="Wu L."/>
            <person name="Ma J."/>
        </authorList>
    </citation>
    <scope>NUCLEOTIDE SEQUENCE [LARGE SCALE GENOMIC DNA]</scope>
    <source>
        <strain evidence="5">NBRC 105830</strain>
    </source>
</reference>
<feature type="region of interest" description="Disordered" evidence="1">
    <location>
        <begin position="566"/>
        <end position="589"/>
    </location>
</feature>
<keyword evidence="2" id="KW-1133">Transmembrane helix</keyword>
<evidence type="ECO:0000256" key="1">
    <source>
        <dbReference type="SAM" id="MobiDB-lite"/>
    </source>
</evidence>
<feature type="transmembrane region" description="Helical" evidence="2">
    <location>
        <begin position="258"/>
        <end position="280"/>
    </location>
</feature>
<dbReference type="Proteomes" id="UP001157109">
    <property type="component" value="Unassembled WGS sequence"/>
</dbReference>